<dbReference type="Pfam" id="PF13424">
    <property type="entry name" value="TPR_12"/>
    <property type="match status" value="2"/>
</dbReference>
<feature type="domain" description="DUF7779" evidence="3">
    <location>
        <begin position="642"/>
        <end position="730"/>
    </location>
</feature>
<dbReference type="GO" id="GO:0043531">
    <property type="term" value="F:ADP binding"/>
    <property type="evidence" value="ECO:0007669"/>
    <property type="project" value="InterPro"/>
</dbReference>
<proteinExistence type="predicted"/>
<protein>
    <recommendedName>
        <fullName evidence="6">NB-ARC domain-containing protein</fullName>
    </recommendedName>
</protein>
<reference evidence="5" key="1">
    <citation type="journal article" date="2016" name="Genome Announc.">
        <title>Draft genome sequences of fungus Aspergillus calidoustus.</title>
        <authorList>
            <person name="Horn F."/>
            <person name="Linde J."/>
            <person name="Mattern D.J."/>
            <person name="Walther G."/>
            <person name="Guthke R."/>
            <person name="Scherlach K."/>
            <person name="Martin K."/>
            <person name="Brakhage A.A."/>
            <person name="Petzke L."/>
            <person name="Valiante V."/>
        </authorList>
    </citation>
    <scope>NUCLEOTIDE SEQUENCE [LARGE SCALE GENOMIC DNA]</scope>
    <source>
        <strain evidence="5">SF006504</strain>
    </source>
</reference>
<dbReference type="Pfam" id="PF00931">
    <property type="entry name" value="NB-ARC"/>
    <property type="match status" value="1"/>
</dbReference>
<dbReference type="SUPFAM" id="SSF53474">
    <property type="entry name" value="alpha/beta-Hydrolases"/>
    <property type="match status" value="1"/>
</dbReference>
<dbReference type="OMA" id="ICESSTH"/>
<evidence type="ECO:0000259" key="3">
    <source>
        <dbReference type="Pfam" id="PF25000"/>
    </source>
</evidence>
<keyword evidence="1" id="KW-0802">TPR repeat</keyword>
<name>A0A0U5GIW2_ASPCI</name>
<feature type="repeat" description="TPR" evidence="1">
    <location>
        <begin position="876"/>
        <end position="909"/>
    </location>
</feature>
<gene>
    <name evidence="4" type="ORF">ASPCAL14390</name>
</gene>
<dbReference type="InterPro" id="IPR011990">
    <property type="entry name" value="TPR-like_helical_dom_sf"/>
</dbReference>
<dbReference type="SUPFAM" id="SSF52540">
    <property type="entry name" value="P-loop containing nucleoside triphosphate hydrolases"/>
    <property type="match status" value="1"/>
</dbReference>
<dbReference type="Gene3D" id="1.25.40.10">
    <property type="entry name" value="Tetratricopeptide repeat domain"/>
    <property type="match status" value="2"/>
</dbReference>
<accession>A0A0U5GIW2</accession>
<dbReference type="SUPFAM" id="SSF48452">
    <property type="entry name" value="TPR-like"/>
    <property type="match status" value="1"/>
</dbReference>
<evidence type="ECO:0008006" key="6">
    <source>
        <dbReference type="Google" id="ProtNLM"/>
    </source>
</evidence>
<dbReference type="Gene3D" id="3.40.50.300">
    <property type="entry name" value="P-loop containing nucleotide triphosphate hydrolases"/>
    <property type="match status" value="1"/>
</dbReference>
<dbReference type="InterPro" id="IPR002182">
    <property type="entry name" value="NB-ARC"/>
</dbReference>
<dbReference type="PANTHER" id="PTHR35205:SF1">
    <property type="entry name" value="ZU5 DOMAIN-CONTAINING PROTEIN"/>
    <property type="match status" value="1"/>
</dbReference>
<dbReference type="InterPro" id="IPR056681">
    <property type="entry name" value="DUF7779"/>
</dbReference>
<dbReference type="EMBL" id="CDMC01000024">
    <property type="protein sequence ID" value="CEL11287.1"/>
    <property type="molecule type" value="Genomic_DNA"/>
</dbReference>
<dbReference type="Proteomes" id="UP000054771">
    <property type="component" value="Unassembled WGS sequence"/>
</dbReference>
<dbReference type="InterPro" id="IPR019734">
    <property type="entry name" value="TPR_rpt"/>
</dbReference>
<feature type="domain" description="NB-ARC" evidence="2">
    <location>
        <begin position="409"/>
        <end position="483"/>
    </location>
</feature>
<evidence type="ECO:0000313" key="5">
    <source>
        <dbReference type="Proteomes" id="UP000054771"/>
    </source>
</evidence>
<evidence type="ECO:0000259" key="2">
    <source>
        <dbReference type="Pfam" id="PF00931"/>
    </source>
</evidence>
<organism evidence="4 5">
    <name type="scientific">Aspergillus calidoustus</name>
    <dbReference type="NCBI Taxonomy" id="454130"/>
    <lineage>
        <taxon>Eukaryota</taxon>
        <taxon>Fungi</taxon>
        <taxon>Dikarya</taxon>
        <taxon>Ascomycota</taxon>
        <taxon>Pezizomycotina</taxon>
        <taxon>Eurotiomycetes</taxon>
        <taxon>Eurotiomycetidae</taxon>
        <taxon>Eurotiales</taxon>
        <taxon>Aspergillaceae</taxon>
        <taxon>Aspergillus</taxon>
        <taxon>Aspergillus subgen. Nidulantes</taxon>
    </lineage>
</organism>
<dbReference type="AlphaFoldDB" id="A0A0U5GIW2"/>
<dbReference type="InterPro" id="IPR027417">
    <property type="entry name" value="P-loop_NTPase"/>
</dbReference>
<keyword evidence="5" id="KW-1185">Reference proteome</keyword>
<dbReference type="OrthoDB" id="6161812at2759"/>
<sequence length="1114" mass="124531">MDRIVSSVSAGRIEQLYPDSETAQHDEGSAGLSVLLVPDIGSGTALKWSKNINDIAWPLRLFPAHCKTARVLQYTYEEEFGPQFSWIRFVDLGRTLLECLLEAAATLKITEHPLLIVAHGFGGVIVKRTVALLYEGSFNPSVQRLLDSLQGLIFLGTPHPTANKPEPRKQLDHLIYSHGRLSADVLRRMNEDIATLWNVSAKFEETAFHHTVLCAFETVPTKYSSGNILSRRSKVLVDQSLAATALASEKSVGSNANHKEICSVLEGSKIHEAISDLASRVVQLSASWRVSQNTSHLAKAAHKWLPTPVASEVASEIGAGLDNLDIEDPLSSRRATAGSEEVSDLEILPAKGKPVSEVPAVKLPCYVFDKHHIPGECYGRQQTLELIDKALLRPKLRSPPYASQPVRSFAICGPGGIGKTEIAVEFVTTRKHQFDAVFWVHADNEVKLAENFNAIAAKLGLVSEIDEGNSVVSRDRLLEWLNRPSKSGRGASSEDDILSEEFANWLLVFDNADDPGVLAEYWPHAGGGAILVTSRDPVAKSHFFSMSGIDLDPFERTSAAVFLQALTGYDAENDYEEALALVDRLGGLPLALVQIASILQRQDLSFGEFLNSYNDRLFLTDVHATAIAGLREKNKKALFNVWQFEHLDPPAQKLLDLIALLDPDAIPELIFTHPELKDLAEKFPITTRTFEPARTGLLRSSLIRRLKNEKAIRIHRVIQDAALARMSPDQLSEAFTALVQLVDGTWPRGAYQWSHEVKHWVLSSRLMPHIERLRQLYMGADRPNLRHSVSEQFAKLLVDAAWYHMERGNHPSMIPFLECAEALLINAGLESTMSMASCHFALSACLQWLRDPEKARYHCDENIRISLMHGDEPNASIAYTELGVYYLTVEQYQEAIDTLQKSIDIQVVCGARETDPGLIKGARWLGTFPKCYSSYALLQLGRLEEAETLLIPVLEWFKKEWGLLNDRSYRTGFAMLHLGNVRAAQDRLPESFELHDMALRQYRMTLGNSHPHTAGAMLKVSDHYVRIGRKSDAVALLDEALKVWSNRAYFRPERAWTLYKKSCLLRGDDDQSADELRSQAEQLVFAFAGDMRLDIPRTTTGEVEYSPFIMFFFK</sequence>
<dbReference type="STRING" id="454130.A0A0U5GIW2"/>
<dbReference type="InterPro" id="IPR029058">
    <property type="entry name" value="AB_hydrolase_fold"/>
</dbReference>
<evidence type="ECO:0000313" key="4">
    <source>
        <dbReference type="EMBL" id="CEL11287.1"/>
    </source>
</evidence>
<dbReference type="Pfam" id="PF25000">
    <property type="entry name" value="DUF7779"/>
    <property type="match status" value="1"/>
</dbReference>
<dbReference type="PANTHER" id="PTHR35205">
    <property type="entry name" value="NB-ARC AND TPR DOMAIN PROTEIN"/>
    <property type="match status" value="1"/>
</dbReference>
<evidence type="ECO:0000256" key="1">
    <source>
        <dbReference type="PROSITE-ProRule" id="PRU00339"/>
    </source>
</evidence>
<dbReference type="PROSITE" id="PS50005">
    <property type="entry name" value="TPR"/>
    <property type="match status" value="1"/>
</dbReference>